<dbReference type="GeneID" id="7837145"/>
<keyword evidence="4" id="KW-1185">Reference proteome</keyword>
<feature type="compositionally biased region" description="Polar residues" evidence="2">
    <location>
        <begin position="501"/>
        <end position="513"/>
    </location>
</feature>
<gene>
    <name evidence="3" type="ORF">TTHERM_00790770</name>
</gene>
<sequence length="1099" mass="127072">MNQKTRNESYLETQNSQLGVPSVSLITHDEFYGNQAKSQLDDHNPEINHYQTPNNKNSLNQRKATDLKHKNLKILQELKEISDQLQSALEKQKIQQRQNVQYNSKDIRIAQEQQEEIDKAFSILNLQKRDIELLEQQVQHLINNDKRVEELNQQLIDKNKEIKALEHEKNYLNKVLGNVDKIMKAEGVKDQKLQQVHSAYKEEIRLLKERIRELENVQRQSEKNAMKLHQHYMDLDEKYKQAISNSPSIQNKSPNKYRNSQGENSYLLIESVKNDYEDKIQTYIQKLKDKENESKSLTLQLQKKENEVRDLKVLVREYEIQVQREQRDKEMIESYNKNLREQLKIQAQKLSQESLASAQQNTQQGKEIIKVPTRQPRTQTPKKDIISPYKSTTTQIRKDQKQTSNSLERNGNKINYNNSNNNEEIKIYKRENSSSIKKKTNGYHQHTMSMEIQHSRENTDIDLADKLNQSVLNDNQNKYSTPGTPQKKLFIKRQLKSPSIINSDSVNNRYNNRSIDRRETAGSANNSNIFSSNNSNSNNKTFKKSNLFSSKLSTKDNEDLINQLHPLSARNRIKELQKSENLNNEVNSNKDDNNNNILIETPYVKTLNSKYLALKSNQNEGNNPIKTELSTLLEKKQKAKLDLEQSPKSNKMQQIDDKKDNTNSQSSNKNNLAGQIPSDVSEQDLNHTFTQFQKEVSQVGLEKFLGDEQTYLDAHRSSPDLTSGMTNQNLQKSTQFPKVKKEGLQIKQQSIGKVQPHNQIMFSDYDFITSQNPSNPISIVKVVGARFWLFKPSNKIMGLQINYLTNQNKLIWGPANVHIFTSNITVQTMNLAVNFKEGDDPDKLDFVSLIGCRYNNEYSYLENVTFITNSGVVYNFGKHNPDPKQPLIYFDIQSEIEVPFSLFGSISKEYDPMSGILIGTKLSYFGFQVASIDQLKQKAQSPLKSSKHVQSDGNLNPPTNQLSVQNEQDLQKQNKSNNQKNDEKSIQNNDVNKQSQNQNQKTVQENSNQSEQQNKNQNQQQQNVHQQQQQHSNQEQIQKNEAHSNTKNEIDKQNDLQSQKTATFYNQNNNPQQQANQNSNTQQKSEQNNKGNSQNQVKN</sequence>
<evidence type="ECO:0000256" key="1">
    <source>
        <dbReference type="SAM" id="Coils"/>
    </source>
</evidence>
<dbReference type="KEGG" id="tet:TTHERM_00790770"/>
<feature type="coiled-coil region" evidence="1">
    <location>
        <begin position="71"/>
        <end position="98"/>
    </location>
</feature>
<name>Q24DR0_TETTS</name>
<feature type="region of interest" description="Disordered" evidence="2">
    <location>
        <begin position="37"/>
        <end position="57"/>
    </location>
</feature>
<feature type="compositionally biased region" description="Polar residues" evidence="2">
    <location>
        <begin position="356"/>
        <end position="365"/>
    </location>
</feature>
<feature type="compositionally biased region" description="Polar residues" evidence="2">
    <location>
        <begin position="951"/>
        <end position="967"/>
    </location>
</feature>
<feature type="compositionally biased region" description="Low complexity" evidence="2">
    <location>
        <begin position="525"/>
        <end position="542"/>
    </location>
</feature>
<feature type="coiled-coil region" evidence="1">
    <location>
        <begin position="124"/>
        <end position="168"/>
    </location>
</feature>
<feature type="region of interest" description="Disordered" evidence="2">
    <location>
        <begin position="356"/>
        <end position="419"/>
    </location>
</feature>
<accession>Q24DR0</accession>
<feature type="compositionally biased region" description="Polar residues" evidence="2">
    <location>
        <begin position="662"/>
        <end position="673"/>
    </location>
</feature>
<dbReference type="AlphaFoldDB" id="Q24DR0"/>
<feature type="coiled-coil region" evidence="1">
    <location>
        <begin position="273"/>
        <end position="342"/>
    </location>
</feature>
<dbReference type="HOGENOM" id="CLU_287084_0_0_1"/>
<evidence type="ECO:0000313" key="4">
    <source>
        <dbReference type="Proteomes" id="UP000009168"/>
    </source>
</evidence>
<keyword evidence="1" id="KW-0175">Coiled coil</keyword>
<reference evidence="4" key="1">
    <citation type="journal article" date="2006" name="PLoS Biol.">
        <title>Macronuclear genome sequence of the ciliate Tetrahymena thermophila, a model eukaryote.</title>
        <authorList>
            <person name="Eisen J.A."/>
            <person name="Coyne R.S."/>
            <person name="Wu M."/>
            <person name="Wu D."/>
            <person name="Thiagarajan M."/>
            <person name="Wortman J.R."/>
            <person name="Badger J.H."/>
            <person name="Ren Q."/>
            <person name="Amedeo P."/>
            <person name="Jones K.M."/>
            <person name="Tallon L.J."/>
            <person name="Delcher A.L."/>
            <person name="Salzberg S.L."/>
            <person name="Silva J.C."/>
            <person name="Haas B.J."/>
            <person name="Majoros W.H."/>
            <person name="Farzad M."/>
            <person name="Carlton J.M."/>
            <person name="Smith R.K. Jr."/>
            <person name="Garg J."/>
            <person name="Pearlman R.E."/>
            <person name="Karrer K.M."/>
            <person name="Sun L."/>
            <person name="Manning G."/>
            <person name="Elde N.C."/>
            <person name="Turkewitz A.P."/>
            <person name="Asai D.J."/>
            <person name="Wilkes D.E."/>
            <person name="Wang Y."/>
            <person name="Cai H."/>
            <person name="Collins K."/>
            <person name="Stewart B.A."/>
            <person name="Lee S.R."/>
            <person name="Wilamowska K."/>
            <person name="Weinberg Z."/>
            <person name="Ruzzo W.L."/>
            <person name="Wloga D."/>
            <person name="Gaertig J."/>
            <person name="Frankel J."/>
            <person name="Tsao C.-C."/>
            <person name="Gorovsky M.A."/>
            <person name="Keeling P.J."/>
            <person name="Waller R.F."/>
            <person name="Patron N.J."/>
            <person name="Cherry J.M."/>
            <person name="Stover N.A."/>
            <person name="Krieger C.J."/>
            <person name="del Toro C."/>
            <person name="Ryder H.F."/>
            <person name="Williamson S.C."/>
            <person name="Barbeau R.A."/>
            <person name="Hamilton E.P."/>
            <person name="Orias E."/>
        </authorList>
    </citation>
    <scope>NUCLEOTIDE SEQUENCE [LARGE SCALE GENOMIC DNA]</scope>
    <source>
        <strain evidence="4">SB210</strain>
    </source>
</reference>
<dbReference type="RefSeq" id="XP_001026175.2">
    <property type="nucleotide sequence ID" value="XM_001026175.2"/>
</dbReference>
<dbReference type="EMBL" id="GG662316">
    <property type="protein sequence ID" value="EAS05930.2"/>
    <property type="molecule type" value="Genomic_DNA"/>
</dbReference>
<feature type="coiled-coil region" evidence="1">
    <location>
        <begin position="197"/>
        <end position="224"/>
    </location>
</feature>
<feature type="compositionally biased region" description="Polar residues" evidence="2">
    <location>
        <begin position="1055"/>
        <end position="1065"/>
    </location>
</feature>
<feature type="compositionally biased region" description="Basic and acidic residues" evidence="2">
    <location>
        <begin position="1038"/>
        <end position="1054"/>
    </location>
</feature>
<dbReference type="Proteomes" id="UP000009168">
    <property type="component" value="Unassembled WGS sequence"/>
</dbReference>
<evidence type="ECO:0000256" key="2">
    <source>
        <dbReference type="SAM" id="MobiDB-lite"/>
    </source>
</evidence>
<feature type="region of interest" description="Disordered" evidence="2">
    <location>
        <begin position="638"/>
        <end position="677"/>
    </location>
</feature>
<dbReference type="InParanoid" id="Q24DR0"/>
<feature type="region of interest" description="Disordered" evidence="2">
    <location>
        <begin position="501"/>
        <end position="542"/>
    </location>
</feature>
<feature type="compositionally biased region" description="Polar residues" evidence="2">
    <location>
        <begin position="986"/>
        <end position="1002"/>
    </location>
</feature>
<protein>
    <submittedName>
        <fullName evidence="3">Uncharacterized protein</fullName>
    </submittedName>
</protein>
<feature type="compositionally biased region" description="Polar residues" evidence="2">
    <location>
        <begin position="1084"/>
        <end position="1099"/>
    </location>
</feature>
<feature type="compositionally biased region" description="Low complexity" evidence="2">
    <location>
        <begin position="1003"/>
        <end position="1037"/>
    </location>
</feature>
<feature type="compositionally biased region" description="Low complexity" evidence="2">
    <location>
        <begin position="1066"/>
        <end position="1083"/>
    </location>
</feature>
<feature type="region of interest" description="Disordered" evidence="2">
    <location>
        <begin position="941"/>
        <end position="1099"/>
    </location>
</feature>
<proteinExistence type="predicted"/>
<organism evidence="3 4">
    <name type="scientific">Tetrahymena thermophila (strain SB210)</name>
    <dbReference type="NCBI Taxonomy" id="312017"/>
    <lineage>
        <taxon>Eukaryota</taxon>
        <taxon>Sar</taxon>
        <taxon>Alveolata</taxon>
        <taxon>Ciliophora</taxon>
        <taxon>Intramacronucleata</taxon>
        <taxon>Oligohymenophorea</taxon>
        <taxon>Hymenostomatida</taxon>
        <taxon>Tetrahymenina</taxon>
        <taxon>Tetrahymenidae</taxon>
        <taxon>Tetrahymena</taxon>
    </lineage>
</organism>
<evidence type="ECO:0000313" key="3">
    <source>
        <dbReference type="EMBL" id="EAS05930.2"/>
    </source>
</evidence>
<dbReference type="STRING" id="312017.Q24DR0"/>